<keyword evidence="2" id="KW-0689">Ribosomal protein</keyword>
<name>A0A8S1C0X7_9INSE</name>
<comment type="similarity">
    <text evidence="1">Belongs to the universal ribosomal protein uL16 family.</text>
</comment>
<keyword evidence="8" id="KW-1185">Reference proteome</keyword>
<reference evidence="7 8" key="1">
    <citation type="submission" date="2020-04" db="EMBL/GenBank/DDBJ databases">
        <authorList>
            <person name="Alioto T."/>
            <person name="Alioto T."/>
            <person name="Gomez Garrido J."/>
        </authorList>
    </citation>
    <scope>NUCLEOTIDE SEQUENCE [LARGE SCALE GENOMIC DNA]</scope>
</reference>
<dbReference type="CDD" id="cd01433">
    <property type="entry name" value="Ribosomal_L16_L10e"/>
    <property type="match status" value="1"/>
</dbReference>
<dbReference type="Gene3D" id="3.90.1170.10">
    <property type="entry name" value="Ribosomal protein L10e/L16"/>
    <property type="match status" value="1"/>
</dbReference>
<dbReference type="AlphaFoldDB" id="A0A8S1C0X7"/>
<evidence type="ECO:0000313" key="7">
    <source>
        <dbReference type="EMBL" id="CAB3359754.1"/>
    </source>
</evidence>
<evidence type="ECO:0000256" key="1">
    <source>
        <dbReference type="ARBA" id="ARBA00008931"/>
    </source>
</evidence>
<dbReference type="PANTHER" id="PTHR12220:SF13">
    <property type="entry name" value="LARGE RIBOSOMAL SUBUNIT PROTEIN UL16M"/>
    <property type="match status" value="1"/>
</dbReference>
<dbReference type="InterPro" id="IPR000114">
    <property type="entry name" value="Ribosomal_uL16_bact-type"/>
</dbReference>
<dbReference type="GO" id="GO:0032543">
    <property type="term" value="P:mitochondrial translation"/>
    <property type="evidence" value="ECO:0007669"/>
    <property type="project" value="TreeGrafter"/>
</dbReference>
<dbReference type="InterPro" id="IPR047873">
    <property type="entry name" value="Ribosomal_uL16"/>
</dbReference>
<organism evidence="7 8">
    <name type="scientific">Cloeon dipterum</name>
    <dbReference type="NCBI Taxonomy" id="197152"/>
    <lineage>
        <taxon>Eukaryota</taxon>
        <taxon>Metazoa</taxon>
        <taxon>Ecdysozoa</taxon>
        <taxon>Arthropoda</taxon>
        <taxon>Hexapoda</taxon>
        <taxon>Insecta</taxon>
        <taxon>Pterygota</taxon>
        <taxon>Palaeoptera</taxon>
        <taxon>Ephemeroptera</taxon>
        <taxon>Pisciforma</taxon>
        <taxon>Baetidae</taxon>
        <taxon>Cloeon</taxon>
    </lineage>
</organism>
<keyword evidence="6" id="KW-0175">Coiled coil</keyword>
<dbReference type="PANTHER" id="PTHR12220">
    <property type="entry name" value="50S/60S RIBOSOMAL PROTEIN L16"/>
    <property type="match status" value="1"/>
</dbReference>
<evidence type="ECO:0000256" key="4">
    <source>
        <dbReference type="ARBA" id="ARBA00035302"/>
    </source>
</evidence>
<dbReference type="OrthoDB" id="268521at2759"/>
<evidence type="ECO:0000256" key="6">
    <source>
        <dbReference type="SAM" id="Coils"/>
    </source>
</evidence>
<dbReference type="InterPro" id="IPR036920">
    <property type="entry name" value="Ribosomal_uL16_sf"/>
</dbReference>
<feature type="coiled-coil region" evidence="6">
    <location>
        <begin position="187"/>
        <end position="214"/>
    </location>
</feature>
<proteinExistence type="inferred from homology"/>
<dbReference type="Proteomes" id="UP000494165">
    <property type="component" value="Unassembled WGS sequence"/>
</dbReference>
<evidence type="ECO:0000256" key="3">
    <source>
        <dbReference type="ARBA" id="ARBA00023274"/>
    </source>
</evidence>
<accession>A0A8S1C0X7</accession>
<evidence type="ECO:0000256" key="2">
    <source>
        <dbReference type="ARBA" id="ARBA00022980"/>
    </source>
</evidence>
<sequence length="240" mass="27930">MNLTVRRVFQAATNLHVLRVPVAGLKYFPPPISVGDIDYPERRKLKVVDRQPQYGPNFRPPKMTKRLDLMRGPEEYHTFLIHKQFGIQALSGGRMKFNHFEMLRYTLGRKINTNTMFAQWRLDPPWQPVTKKGQGQRMGGGKGAIDHYVTPLKAGRIILEIAGNCTFAEVQPWLEEVAKKLPFKARAVSHEMLNKEKEKEIEDAKRNINPYTMEFVIRNNMGGVQNWISPFDRKWFCKYV</sequence>
<dbReference type="GO" id="GO:0005762">
    <property type="term" value="C:mitochondrial large ribosomal subunit"/>
    <property type="evidence" value="ECO:0007669"/>
    <property type="project" value="TreeGrafter"/>
</dbReference>
<protein>
    <recommendedName>
        <fullName evidence="4">Large ribosomal subunit protein uL16m</fullName>
    </recommendedName>
    <alternativeName>
        <fullName evidence="5">39S ribosomal protein L16, mitochondrial</fullName>
    </alternativeName>
</protein>
<keyword evidence="3" id="KW-0687">Ribonucleoprotein</keyword>
<gene>
    <name evidence="7" type="ORF">CLODIP_2_CD07939</name>
</gene>
<dbReference type="SUPFAM" id="SSF54686">
    <property type="entry name" value="Ribosomal protein L16p/L10e"/>
    <property type="match status" value="1"/>
</dbReference>
<dbReference type="EMBL" id="CADEPI010000002">
    <property type="protein sequence ID" value="CAB3359754.1"/>
    <property type="molecule type" value="Genomic_DNA"/>
</dbReference>
<evidence type="ECO:0000256" key="5">
    <source>
        <dbReference type="ARBA" id="ARBA00035440"/>
    </source>
</evidence>
<dbReference type="GO" id="GO:0003735">
    <property type="term" value="F:structural constituent of ribosome"/>
    <property type="evidence" value="ECO:0007669"/>
    <property type="project" value="InterPro"/>
</dbReference>
<dbReference type="Pfam" id="PF00252">
    <property type="entry name" value="Ribosomal_L16"/>
    <property type="match status" value="1"/>
</dbReference>
<evidence type="ECO:0000313" key="8">
    <source>
        <dbReference type="Proteomes" id="UP000494165"/>
    </source>
</evidence>
<comment type="caution">
    <text evidence="7">The sequence shown here is derived from an EMBL/GenBank/DDBJ whole genome shotgun (WGS) entry which is preliminary data.</text>
</comment>
<dbReference type="InterPro" id="IPR016180">
    <property type="entry name" value="Ribosomal_uL16_dom"/>
</dbReference>
<dbReference type="GO" id="GO:0019843">
    <property type="term" value="F:rRNA binding"/>
    <property type="evidence" value="ECO:0007669"/>
    <property type="project" value="InterPro"/>
</dbReference>